<feature type="compositionally biased region" description="Basic and acidic residues" evidence="4">
    <location>
        <begin position="142"/>
        <end position="157"/>
    </location>
</feature>
<evidence type="ECO:0000256" key="2">
    <source>
        <dbReference type="ARBA" id="ARBA00022490"/>
    </source>
</evidence>
<dbReference type="Gene3D" id="3.80.10.10">
    <property type="entry name" value="Ribonuclease Inhibitor"/>
    <property type="match status" value="2"/>
</dbReference>
<dbReference type="EMBL" id="CDMZ01001015">
    <property type="protein sequence ID" value="CEM25747.1"/>
    <property type="molecule type" value="Genomic_DNA"/>
</dbReference>
<evidence type="ECO:0000256" key="1">
    <source>
        <dbReference type="ARBA" id="ARBA00004245"/>
    </source>
</evidence>
<gene>
    <name evidence="5" type="ORF">Cvel_4401</name>
</gene>
<reference evidence="5" key="1">
    <citation type="submission" date="2014-11" db="EMBL/GenBank/DDBJ databases">
        <authorList>
            <person name="Otto D Thomas"/>
            <person name="Naeem Raeece"/>
        </authorList>
    </citation>
    <scope>NUCLEOTIDE SEQUENCE</scope>
</reference>
<dbReference type="SUPFAM" id="SSF52047">
    <property type="entry name" value="RNI-like"/>
    <property type="match status" value="1"/>
</dbReference>
<evidence type="ECO:0000256" key="4">
    <source>
        <dbReference type="SAM" id="MobiDB-lite"/>
    </source>
</evidence>
<dbReference type="AlphaFoldDB" id="A0A0G4G9Q1"/>
<keyword evidence="2" id="KW-0963">Cytoplasm</keyword>
<dbReference type="GO" id="GO:0005856">
    <property type="term" value="C:cytoskeleton"/>
    <property type="evidence" value="ECO:0007669"/>
    <property type="project" value="UniProtKB-SubCell"/>
</dbReference>
<dbReference type="PANTHER" id="PTHR24107">
    <property type="entry name" value="YNEIN REGULATORY COMPLEX SUBUNIT 5"/>
    <property type="match status" value="1"/>
</dbReference>
<keyword evidence="3" id="KW-0206">Cytoskeleton</keyword>
<accession>A0A0G4G9Q1</accession>
<comment type="subcellular location">
    <subcellularLocation>
        <location evidence="1">Cytoplasm</location>
        <location evidence="1">Cytoskeleton</location>
    </subcellularLocation>
</comment>
<dbReference type="PhylomeDB" id="A0A0G4G9Q1"/>
<dbReference type="PANTHER" id="PTHR24107:SF2">
    <property type="entry name" value="NLR FAMILY CARD DOMAIN CONTAINING 3"/>
    <property type="match status" value="1"/>
</dbReference>
<dbReference type="InterPro" id="IPR052410">
    <property type="entry name" value="DRC5"/>
</dbReference>
<feature type="compositionally biased region" description="Acidic residues" evidence="4">
    <location>
        <begin position="724"/>
        <end position="744"/>
    </location>
</feature>
<dbReference type="VEuPathDB" id="CryptoDB:Cvel_4401"/>
<dbReference type="InterPro" id="IPR032675">
    <property type="entry name" value="LRR_dom_sf"/>
</dbReference>
<evidence type="ECO:0000313" key="5">
    <source>
        <dbReference type="EMBL" id="CEM25747.1"/>
    </source>
</evidence>
<feature type="region of interest" description="Disordered" evidence="4">
    <location>
        <begin position="1"/>
        <end position="27"/>
    </location>
</feature>
<protein>
    <submittedName>
        <fullName evidence="5">Uncharacterized protein</fullName>
    </submittedName>
</protein>
<proteinExistence type="predicted"/>
<evidence type="ECO:0000256" key="3">
    <source>
        <dbReference type="ARBA" id="ARBA00023212"/>
    </source>
</evidence>
<feature type="region of interest" description="Disordered" evidence="4">
    <location>
        <begin position="134"/>
        <end position="166"/>
    </location>
</feature>
<name>A0A0G4G9Q1_9ALVE</name>
<sequence length="766" mass="84124">MAGQQIKRSHTSAGPEGGPKAENHTEEEGLLPTSVQDLLCVLVEHQNPDSESLAELLSGRHSYATAWLILYLLKKKKVPLELHHLDISKCNLPSEELFKVLTFIPASVNALTLGPSAVKGNAVPLLRKFFQQETQDTSSEEAAPKDEKDCDAKEGDSRLSNSPFEKPSLEDLRFTRESFRMSAEEAREVFLSLPSSLKSLSLRAGKEEEVWSGFAEGVRAGTMASLKHMYVDIATNMVDGDDLSVFLPAFIERKPVLLETLSIKVLWWDGDGEERYRCPSLCKALREETFPFLNELRLQGDCLPPQFVKGLAEIISQKKLIHLQTLGLSRIEGNPENDARGRQEVSEASEMFAECLDSSSVPRLSFLDLMEMGFEEGGTETLLANLSSETGPPVEKLYMSLYGVSEEGARLICEGACPFLERLHVLRDAVRPFLQAAAGVSGPLPFESLSINVRGDEMLLCAELIKSGKGKCLDKLWLSEHCGDVLSACRSSELTNLRQLEIAVFEMSKDDLLVLSQSAEAGNFPSLEVLTLFFRRVGASGEWASVLKKAVLGGKLKSLKYTNFPNGHLADSPLVPADDPDDQDYTSFWLEAMSTGCLPDLRALHLSGDENDMRALAAALKVTSMSSLVRMHLQEIQMGGDGLTVFAEALKTSSLTRLETLEFGFVSGDWDGAALAAALNAQRLPSLRSLSLRGEQGCVSAFREHVAEGRRSVLNLSRHSSPESDNDSEEGGSEDSDEMGDESSADERPRRVFARLNPGYQDEELL</sequence>
<feature type="region of interest" description="Disordered" evidence="4">
    <location>
        <begin position="713"/>
        <end position="766"/>
    </location>
</feature>
<organism evidence="5">
    <name type="scientific">Chromera velia CCMP2878</name>
    <dbReference type="NCBI Taxonomy" id="1169474"/>
    <lineage>
        <taxon>Eukaryota</taxon>
        <taxon>Sar</taxon>
        <taxon>Alveolata</taxon>
        <taxon>Colpodellida</taxon>
        <taxon>Chromeraceae</taxon>
        <taxon>Chromera</taxon>
    </lineage>
</organism>